<dbReference type="EMBL" id="BRYA01000481">
    <property type="protein sequence ID" value="GMI49248.1"/>
    <property type="molecule type" value="Genomic_DNA"/>
</dbReference>
<proteinExistence type="inferred from homology"/>
<protein>
    <submittedName>
        <fullName evidence="5">Uncharacterized protein</fullName>
    </submittedName>
</protein>
<comment type="similarity">
    <text evidence="1 3">Belongs to the short-chain dehydrogenases/reductases (SDR) family.</text>
</comment>
<accession>A0A9W7GSC3</accession>
<evidence type="ECO:0000313" key="6">
    <source>
        <dbReference type="Proteomes" id="UP001165065"/>
    </source>
</evidence>
<feature type="chain" id="PRO_5040737783" evidence="4">
    <location>
        <begin position="30"/>
        <end position="352"/>
    </location>
</feature>
<feature type="signal peptide" evidence="4">
    <location>
        <begin position="1"/>
        <end position="29"/>
    </location>
</feature>
<dbReference type="SUPFAM" id="SSF51735">
    <property type="entry name" value="NAD(P)-binding Rossmann-fold domains"/>
    <property type="match status" value="1"/>
</dbReference>
<comment type="caution">
    <text evidence="5">The sequence shown here is derived from an EMBL/GenBank/DDBJ whole genome shotgun (WGS) entry which is preliminary data.</text>
</comment>
<dbReference type="OrthoDB" id="157221at2759"/>
<organism evidence="5 6">
    <name type="scientific">Triparma columacea</name>
    <dbReference type="NCBI Taxonomy" id="722753"/>
    <lineage>
        <taxon>Eukaryota</taxon>
        <taxon>Sar</taxon>
        <taxon>Stramenopiles</taxon>
        <taxon>Ochrophyta</taxon>
        <taxon>Bolidophyceae</taxon>
        <taxon>Parmales</taxon>
        <taxon>Triparmaceae</taxon>
        <taxon>Triparma</taxon>
    </lineage>
</organism>
<evidence type="ECO:0000313" key="5">
    <source>
        <dbReference type="EMBL" id="GMI49248.1"/>
    </source>
</evidence>
<evidence type="ECO:0000256" key="4">
    <source>
        <dbReference type="SAM" id="SignalP"/>
    </source>
</evidence>
<gene>
    <name evidence="5" type="ORF">TrCOL_g12833</name>
</gene>
<dbReference type="AlphaFoldDB" id="A0A9W7GSC3"/>
<dbReference type="PANTHER" id="PTHR24320:SF148">
    <property type="entry name" value="NAD(P)-BINDING ROSSMANN-FOLD SUPERFAMILY PROTEIN"/>
    <property type="match status" value="1"/>
</dbReference>
<name>A0A9W7GSC3_9STRA</name>
<evidence type="ECO:0000256" key="2">
    <source>
        <dbReference type="ARBA" id="ARBA00023002"/>
    </source>
</evidence>
<dbReference type="PANTHER" id="PTHR24320">
    <property type="entry name" value="RETINOL DEHYDROGENASE"/>
    <property type="match status" value="1"/>
</dbReference>
<evidence type="ECO:0000256" key="3">
    <source>
        <dbReference type="RuleBase" id="RU000363"/>
    </source>
</evidence>
<dbReference type="Proteomes" id="UP001165065">
    <property type="component" value="Unassembled WGS sequence"/>
</dbReference>
<evidence type="ECO:0000256" key="1">
    <source>
        <dbReference type="ARBA" id="ARBA00006484"/>
    </source>
</evidence>
<dbReference type="Pfam" id="PF00106">
    <property type="entry name" value="adh_short"/>
    <property type="match status" value="1"/>
</dbReference>
<dbReference type="PRINTS" id="PR00081">
    <property type="entry name" value="GDHRDH"/>
</dbReference>
<dbReference type="PRINTS" id="PR00080">
    <property type="entry name" value="SDRFAMILY"/>
</dbReference>
<keyword evidence="2" id="KW-0560">Oxidoreductase</keyword>
<dbReference type="GO" id="GO:0016491">
    <property type="term" value="F:oxidoreductase activity"/>
    <property type="evidence" value="ECO:0007669"/>
    <property type="project" value="UniProtKB-KW"/>
</dbReference>
<reference evidence="6" key="1">
    <citation type="journal article" date="2023" name="Commun. Biol.">
        <title>Genome analysis of Parmales, the sister group of diatoms, reveals the evolutionary specialization of diatoms from phago-mixotrophs to photoautotrophs.</title>
        <authorList>
            <person name="Ban H."/>
            <person name="Sato S."/>
            <person name="Yoshikawa S."/>
            <person name="Yamada K."/>
            <person name="Nakamura Y."/>
            <person name="Ichinomiya M."/>
            <person name="Sato N."/>
            <person name="Blanc-Mathieu R."/>
            <person name="Endo H."/>
            <person name="Kuwata A."/>
            <person name="Ogata H."/>
        </authorList>
    </citation>
    <scope>NUCLEOTIDE SEQUENCE [LARGE SCALE GENOMIC DNA]</scope>
</reference>
<keyword evidence="4" id="KW-0732">Signal</keyword>
<dbReference type="Gene3D" id="3.40.50.720">
    <property type="entry name" value="NAD(P)-binding Rossmann-like Domain"/>
    <property type="match status" value="1"/>
</dbReference>
<keyword evidence="6" id="KW-1185">Reference proteome</keyword>
<dbReference type="InterPro" id="IPR036291">
    <property type="entry name" value="NAD(P)-bd_dom_sf"/>
</dbReference>
<dbReference type="InterPro" id="IPR002347">
    <property type="entry name" value="SDR_fam"/>
</dbReference>
<sequence>MSLTINSALNSILLATLILSLIFPSSILGLSSPLYTPKTGEMIGKTVLITGGTSGLGLETIKRLGGSGCRIIFTARSKEKGDNVLSTLPPSTSASYVVMDLASFKSVREASAEITSLLETPEEQEPSSISVLLNNAGVMALPDRRLTSDGNEFQFQTNHLGHFLFTLSLINSRCLDLSSGRVINVASSAYQFARNGLNFDDLNASRSYSAWDAYGKSKLSNLLFTLALDKRFKDKGWGIRATSLHPGVVRTDLGRYLFSSGGGEERGPSSDSGLLGKLGLKVVSLFTKSVEEGADTQIWLSAGNGGDVGGKFYVDKRARVLGENAIDVEAGEKLWRESERLTEVKWEEEGGN</sequence>